<name>A0ABP8U2S2_9ACTN</name>
<keyword evidence="3" id="KW-1185">Reference proteome</keyword>
<accession>A0ABP8U2S2</accession>
<comment type="caution">
    <text evidence="2">The sequence shown here is derived from an EMBL/GenBank/DDBJ whole genome shotgun (WGS) entry which is preliminary data.</text>
</comment>
<evidence type="ECO:0000313" key="2">
    <source>
        <dbReference type="EMBL" id="GAA4619067.1"/>
    </source>
</evidence>
<evidence type="ECO:0000313" key="3">
    <source>
        <dbReference type="Proteomes" id="UP001500212"/>
    </source>
</evidence>
<dbReference type="EMBL" id="BAABHJ010000040">
    <property type="protein sequence ID" value="GAA4619067.1"/>
    <property type="molecule type" value="Genomic_DNA"/>
</dbReference>
<sequence length="100" mass="11125">MDHKGGSAAAEKGHRQETRRLDHRPPHSWQRRYRSAGRGHISIPERLSRRCHTDVGHDRRPAAREPGEAEWTTVPHHITVAFGGLTPTGTVDLGTPRDGA</sequence>
<proteinExistence type="predicted"/>
<evidence type="ECO:0000256" key="1">
    <source>
        <dbReference type="SAM" id="MobiDB-lite"/>
    </source>
</evidence>
<gene>
    <name evidence="2" type="ORF">GCM10023195_86070</name>
</gene>
<organism evidence="2 3">
    <name type="scientific">Actinoallomurus liliacearum</name>
    <dbReference type="NCBI Taxonomy" id="1080073"/>
    <lineage>
        <taxon>Bacteria</taxon>
        <taxon>Bacillati</taxon>
        <taxon>Actinomycetota</taxon>
        <taxon>Actinomycetes</taxon>
        <taxon>Streptosporangiales</taxon>
        <taxon>Thermomonosporaceae</taxon>
        <taxon>Actinoallomurus</taxon>
    </lineage>
</organism>
<dbReference type="Proteomes" id="UP001500212">
    <property type="component" value="Unassembled WGS sequence"/>
</dbReference>
<feature type="compositionally biased region" description="Basic and acidic residues" evidence="1">
    <location>
        <begin position="1"/>
        <end position="25"/>
    </location>
</feature>
<protein>
    <submittedName>
        <fullName evidence="2">Uncharacterized protein</fullName>
    </submittedName>
</protein>
<feature type="region of interest" description="Disordered" evidence="1">
    <location>
        <begin position="1"/>
        <end position="46"/>
    </location>
</feature>
<reference evidence="3" key="1">
    <citation type="journal article" date="2019" name="Int. J. Syst. Evol. Microbiol.">
        <title>The Global Catalogue of Microorganisms (GCM) 10K type strain sequencing project: providing services to taxonomists for standard genome sequencing and annotation.</title>
        <authorList>
            <consortium name="The Broad Institute Genomics Platform"/>
            <consortium name="The Broad Institute Genome Sequencing Center for Infectious Disease"/>
            <person name="Wu L."/>
            <person name="Ma J."/>
        </authorList>
    </citation>
    <scope>NUCLEOTIDE SEQUENCE [LARGE SCALE GENOMIC DNA]</scope>
    <source>
        <strain evidence="3">JCM 17938</strain>
    </source>
</reference>